<feature type="region of interest" description="Disordered" evidence="1">
    <location>
        <begin position="1"/>
        <end position="27"/>
    </location>
</feature>
<protein>
    <recommendedName>
        <fullName evidence="4">Membralin</fullName>
    </recommendedName>
</protein>
<dbReference type="Pfam" id="PF09746">
    <property type="entry name" value="Membralin"/>
    <property type="match status" value="1"/>
</dbReference>
<dbReference type="AlphaFoldDB" id="A0A182M2J4"/>
<name>A0A182M2J4_9DIPT</name>
<evidence type="ECO:0008006" key="4">
    <source>
        <dbReference type="Google" id="ProtNLM"/>
    </source>
</evidence>
<evidence type="ECO:0000256" key="1">
    <source>
        <dbReference type="SAM" id="MobiDB-lite"/>
    </source>
</evidence>
<dbReference type="GO" id="GO:1904294">
    <property type="term" value="P:positive regulation of ERAD pathway"/>
    <property type="evidence" value="ECO:0007669"/>
    <property type="project" value="TreeGrafter"/>
</dbReference>
<dbReference type="InterPro" id="IPR019144">
    <property type="entry name" value="Membralin"/>
</dbReference>
<dbReference type="PANTHER" id="PTHR21650">
    <property type="entry name" value="MEMBRALIN/KINETOCHORE PROTEIN NUF2"/>
    <property type="match status" value="1"/>
</dbReference>
<evidence type="ECO:0000313" key="3">
    <source>
        <dbReference type="Proteomes" id="UP000075883"/>
    </source>
</evidence>
<evidence type="ECO:0000313" key="2">
    <source>
        <dbReference type="EnsemblMetazoa" id="ACUA007888-PA"/>
    </source>
</evidence>
<dbReference type="EMBL" id="AXCM01000976">
    <property type="status" value="NOT_ANNOTATED_CDS"/>
    <property type="molecule type" value="Genomic_DNA"/>
</dbReference>
<sequence>MAEPNALPPDVNPENNPIPGAPLINPARPRNNVQNPLINVRDRLFHALFFKTAIAYAQTIPRPVRRAIELLMLLKALTAFFILAYIHIRFSQTPTTCLEHVKDDWPRDGILRVEIASLSQSEYDITKSTSTEILDEGDVNVLRNTLKNGMISIDPSTTLPHEEEQNQNGADVLVQHSNYANSSPLPSENVPYGHEPMTSDLYSTTRQESAIVTENLTGVTINSTPFPGGGAIEGKEPVSASKETAHVSISVEAHVAQQQDNVMVYTNETIMKSLDSNPAVPGGEELKSNVPVLEKLRNAADQYIVEYSLEYGFLRLSAATRQHLNIPVVVVRLDPQKNKCFGDSFSRLILKHFLGYDDILMASVKVLAEQEDNKGYLRNVITGEHFRFVSVWWMGRGSYTAAFFIMVLFIHDPSVYGLFTLERRKYDFCLNKCFYRTQC</sequence>
<keyword evidence="3" id="KW-1185">Reference proteome</keyword>
<reference evidence="3" key="1">
    <citation type="submission" date="2013-09" db="EMBL/GenBank/DDBJ databases">
        <title>The Genome Sequence of Anopheles culicifacies species A.</title>
        <authorList>
            <consortium name="The Broad Institute Genomics Platform"/>
            <person name="Neafsey D.E."/>
            <person name="Besansky N."/>
            <person name="Howell P."/>
            <person name="Walton C."/>
            <person name="Young S.K."/>
            <person name="Zeng Q."/>
            <person name="Gargeya S."/>
            <person name="Fitzgerald M."/>
            <person name="Haas B."/>
            <person name="Abouelleil A."/>
            <person name="Allen A.W."/>
            <person name="Alvarado L."/>
            <person name="Arachchi H.M."/>
            <person name="Berlin A.M."/>
            <person name="Chapman S.B."/>
            <person name="Gainer-Dewar J."/>
            <person name="Goldberg J."/>
            <person name="Griggs A."/>
            <person name="Gujja S."/>
            <person name="Hansen M."/>
            <person name="Howarth C."/>
            <person name="Imamovic A."/>
            <person name="Ireland A."/>
            <person name="Larimer J."/>
            <person name="McCowan C."/>
            <person name="Murphy C."/>
            <person name="Pearson M."/>
            <person name="Poon T.W."/>
            <person name="Priest M."/>
            <person name="Roberts A."/>
            <person name="Saif S."/>
            <person name="Shea T."/>
            <person name="Sisk P."/>
            <person name="Sykes S."/>
            <person name="Wortman J."/>
            <person name="Nusbaum C."/>
            <person name="Birren B."/>
        </authorList>
    </citation>
    <scope>NUCLEOTIDE SEQUENCE [LARGE SCALE GENOMIC DNA]</scope>
    <source>
        <strain evidence="3">A-37</strain>
    </source>
</reference>
<accession>A0A182M2J4</accession>
<dbReference type="GO" id="GO:0005783">
    <property type="term" value="C:endoplasmic reticulum"/>
    <property type="evidence" value="ECO:0007669"/>
    <property type="project" value="TreeGrafter"/>
</dbReference>
<reference evidence="2" key="2">
    <citation type="submission" date="2020-05" db="UniProtKB">
        <authorList>
            <consortium name="EnsemblMetazoa"/>
        </authorList>
    </citation>
    <scope>IDENTIFICATION</scope>
    <source>
        <strain evidence="2">A-37</strain>
    </source>
</reference>
<dbReference type="Proteomes" id="UP000075883">
    <property type="component" value="Unassembled WGS sequence"/>
</dbReference>
<dbReference type="GO" id="GO:0034976">
    <property type="term" value="P:response to endoplasmic reticulum stress"/>
    <property type="evidence" value="ECO:0007669"/>
    <property type="project" value="TreeGrafter"/>
</dbReference>
<feature type="compositionally biased region" description="Pro residues" evidence="1">
    <location>
        <begin position="1"/>
        <end position="11"/>
    </location>
</feature>
<organism evidence="2 3">
    <name type="scientific">Anopheles culicifacies</name>
    <dbReference type="NCBI Taxonomy" id="139723"/>
    <lineage>
        <taxon>Eukaryota</taxon>
        <taxon>Metazoa</taxon>
        <taxon>Ecdysozoa</taxon>
        <taxon>Arthropoda</taxon>
        <taxon>Hexapoda</taxon>
        <taxon>Insecta</taxon>
        <taxon>Pterygota</taxon>
        <taxon>Neoptera</taxon>
        <taxon>Endopterygota</taxon>
        <taxon>Diptera</taxon>
        <taxon>Nematocera</taxon>
        <taxon>Culicoidea</taxon>
        <taxon>Culicidae</taxon>
        <taxon>Anophelinae</taxon>
        <taxon>Anopheles</taxon>
        <taxon>culicifacies species complex</taxon>
    </lineage>
</organism>
<dbReference type="EnsemblMetazoa" id="ACUA007888-RA">
    <property type="protein sequence ID" value="ACUA007888-PA"/>
    <property type="gene ID" value="ACUA007888"/>
</dbReference>
<dbReference type="EMBL" id="AXCM01000975">
    <property type="status" value="NOT_ANNOTATED_CDS"/>
    <property type="molecule type" value="Genomic_DNA"/>
</dbReference>
<dbReference type="PANTHER" id="PTHR21650:SF4">
    <property type="entry name" value="MEMBRALIN"/>
    <property type="match status" value="1"/>
</dbReference>
<proteinExistence type="predicted"/>
<dbReference type="VEuPathDB" id="VectorBase:ACUA007888"/>